<feature type="non-terminal residue" evidence="2">
    <location>
        <position position="1"/>
    </location>
</feature>
<comment type="caution">
    <text evidence="2">The sequence shown here is derived from an EMBL/GenBank/DDBJ whole genome shotgun (WGS) entry which is preliminary data.</text>
</comment>
<evidence type="ECO:0000313" key="3">
    <source>
        <dbReference type="Proteomes" id="UP001208570"/>
    </source>
</evidence>
<protein>
    <submittedName>
        <fullName evidence="2">Uncharacterized protein</fullName>
    </submittedName>
</protein>
<feature type="compositionally biased region" description="Acidic residues" evidence="1">
    <location>
        <begin position="255"/>
        <end position="273"/>
    </location>
</feature>
<feature type="compositionally biased region" description="Basic and acidic residues" evidence="1">
    <location>
        <begin position="274"/>
        <end position="295"/>
    </location>
</feature>
<reference evidence="2" key="1">
    <citation type="journal article" date="2023" name="Mol. Biol. Evol.">
        <title>Third-Generation Sequencing Reveals the Adaptive Role of the Epigenome in Three Deep-Sea Polychaetes.</title>
        <authorList>
            <person name="Perez M."/>
            <person name="Aroh O."/>
            <person name="Sun Y."/>
            <person name="Lan Y."/>
            <person name="Juniper S.K."/>
            <person name="Young C.R."/>
            <person name="Angers B."/>
            <person name="Qian P.Y."/>
        </authorList>
    </citation>
    <scope>NUCLEOTIDE SEQUENCE</scope>
    <source>
        <strain evidence="2">P08H-3</strain>
    </source>
</reference>
<evidence type="ECO:0000256" key="1">
    <source>
        <dbReference type="SAM" id="MobiDB-lite"/>
    </source>
</evidence>
<feature type="compositionally biased region" description="Basic and acidic residues" evidence="1">
    <location>
        <begin position="241"/>
        <end position="254"/>
    </location>
</feature>
<gene>
    <name evidence="2" type="ORF">LSH36_122g00025</name>
</gene>
<feature type="compositionally biased region" description="Acidic residues" evidence="1">
    <location>
        <begin position="296"/>
        <end position="314"/>
    </location>
</feature>
<name>A0AAD9NA32_9ANNE</name>
<evidence type="ECO:0000313" key="2">
    <source>
        <dbReference type="EMBL" id="KAK2161018.1"/>
    </source>
</evidence>
<proteinExistence type="predicted"/>
<keyword evidence="3" id="KW-1185">Reference proteome</keyword>
<feature type="compositionally biased region" description="Gly residues" evidence="1">
    <location>
        <begin position="230"/>
        <end position="240"/>
    </location>
</feature>
<organism evidence="2 3">
    <name type="scientific">Paralvinella palmiformis</name>
    <dbReference type="NCBI Taxonomy" id="53620"/>
    <lineage>
        <taxon>Eukaryota</taxon>
        <taxon>Metazoa</taxon>
        <taxon>Spiralia</taxon>
        <taxon>Lophotrochozoa</taxon>
        <taxon>Annelida</taxon>
        <taxon>Polychaeta</taxon>
        <taxon>Sedentaria</taxon>
        <taxon>Canalipalpata</taxon>
        <taxon>Terebellida</taxon>
        <taxon>Terebelliformia</taxon>
        <taxon>Alvinellidae</taxon>
        <taxon>Paralvinella</taxon>
    </lineage>
</organism>
<dbReference type="AlphaFoldDB" id="A0AAD9NA32"/>
<dbReference type="Proteomes" id="UP001208570">
    <property type="component" value="Unassembled WGS sequence"/>
</dbReference>
<accession>A0AAD9NA32</accession>
<dbReference type="EMBL" id="JAODUP010000122">
    <property type="protein sequence ID" value="KAK2161018.1"/>
    <property type="molecule type" value="Genomic_DNA"/>
</dbReference>
<feature type="compositionally biased region" description="Low complexity" evidence="1">
    <location>
        <begin position="203"/>
        <end position="229"/>
    </location>
</feature>
<sequence>MLRLPSVNDSDNRSDENITKKTLIAEETAAHPGMKNAWVEQASVQTAEEQKKLLAFGCSRLAKEVVGKNNRNVRSCLKCFSDNSGQGRKADIEAINKRIRENKLLSVHSQAAEEQKKLLAFGCSRLAKEVVGKNNRNVRSCLKCFSDNSGQGRKADIEAINKRIRENKLLSVHSQDISDDEAESEMTSIGIISFTGGQNRNTGNGSNHQNSNGSAASSQTAASPVQSSGSGQGSSGGGGNGRDEEDRSSHNKVEDEAEEEEKESDVEEIDDSDFDTKEKGNGRDEEDRSSHNKVEDEAEEEEKESDVEEIDDSDFDTKEK</sequence>
<feature type="region of interest" description="Disordered" evidence="1">
    <location>
        <begin position="193"/>
        <end position="320"/>
    </location>
</feature>